<dbReference type="PANTHER" id="PTHR32309">
    <property type="entry name" value="TYROSINE-PROTEIN KINASE"/>
    <property type="match status" value="1"/>
</dbReference>
<keyword evidence="2" id="KW-1133">Transmembrane helix</keyword>
<name>A0ABW1EIQ5_9BACT</name>
<evidence type="ECO:0000256" key="2">
    <source>
        <dbReference type="SAM" id="Phobius"/>
    </source>
</evidence>
<protein>
    <submittedName>
        <fullName evidence="3">GumC family protein</fullName>
    </submittedName>
</protein>
<sequence length="500" mass="55185">MRQTITQRNHGSNTSDISIRDVVAPLFRHRRTLLTTFFSLLVLTTLIGVLKGYSYRSHMAILVNRERLDPLVSTEATTQQVTTSTPVTPEEVNSEIELLTSRDVLEQVARENGMDKIPNGFSLEKLLHPNRTEQDRLALAVKALAANIKTKVTTKTNIIEVTYSSSDPQLAYGVLNSLGRLYTAKHVAVHRPAGSYNFFATQTDKYQKQLEDAEDKLRAFAKQNGTAAPDVQITNMSLQLANSIGAQHAAQQAIAADEKRIQNDREQMSKTPQRSATTQMSSSADKLLDDLQASLLAAQTKRTQLALKYDEKYPLVQEADQEIAETKAAIAKAESTRYVTQSTDRDPTFELLREDLAKSQSDLAAQRAALAASKTGIQNLQSQMVNLDQLSIEQQDLLREAKSDETNYLLYEGKREQERATDALDNTRIANVAIAVPPAIPVLPQYGLSIILLAAFGLSLAVSLATVYTLDYMDSSFHTPAQVVETLGIPIVISVPRKTA</sequence>
<evidence type="ECO:0000313" key="3">
    <source>
        <dbReference type="EMBL" id="MFC5864161.1"/>
    </source>
</evidence>
<keyword evidence="1" id="KW-0175">Coiled coil</keyword>
<organism evidence="3 4">
    <name type="scientific">Acidicapsa dinghuensis</name>
    <dbReference type="NCBI Taxonomy" id="2218256"/>
    <lineage>
        <taxon>Bacteria</taxon>
        <taxon>Pseudomonadati</taxon>
        <taxon>Acidobacteriota</taxon>
        <taxon>Terriglobia</taxon>
        <taxon>Terriglobales</taxon>
        <taxon>Acidobacteriaceae</taxon>
        <taxon>Acidicapsa</taxon>
    </lineage>
</organism>
<gene>
    <name evidence="3" type="ORF">ACFPT7_17780</name>
</gene>
<proteinExistence type="predicted"/>
<keyword evidence="4" id="KW-1185">Reference proteome</keyword>
<dbReference type="InterPro" id="IPR050445">
    <property type="entry name" value="Bact_polysacc_biosynth/exp"/>
</dbReference>
<accession>A0ABW1EIQ5</accession>
<comment type="caution">
    <text evidence="3">The sequence shown here is derived from an EMBL/GenBank/DDBJ whole genome shotgun (WGS) entry which is preliminary data.</text>
</comment>
<feature type="transmembrane region" description="Helical" evidence="2">
    <location>
        <begin position="33"/>
        <end position="53"/>
    </location>
</feature>
<dbReference type="EMBL" id="JBHSPH010000008">
    <property type="protein sequence ID" value="MFC5864161.1"/>
    <property type="molecule type" value="Genomic_DNA"/>
</dbReference>
<reference evidence="4" key="1">
    <citation type="journal article" date="2019" name="Int. J. Syst. Evol. Microbiol.">
        <title>The Global Catalogue of Microorganisms (GCM) 10K type strain sequencing project: providing services to taxonomists for standard genome sequencing and annotation.</title>
        <authorList>
            <consortium name="The Broad Institute Genomics Platform"/>
            <consortium name="The Broad Institute Genome Sequencing Center for Infectious Disease"/>
            <person name="Wu L."/>
            <person name="Ma J."/>
        </authorList>
    </citation>
    <scope>NUCLEOTIDE SEQUENCE [LARGE SCALE GENOMIC DNA]</scope>
    <source>
        <strain evidence="4">JCM 4087</strain>
    </source>
</reference>
<keyword evidence="2" id="KW-0472">Membrane</keyword>
<evidence type="ECO:0000313" key="4">
    <source>
        <dbReference type="Proteomes" id="UP001596091"/>
    </source>
</evidence>
<feature type="coiled-coil region" evidence="1">
    <location>
        <begin position="380"/>
        <end position="407"/>
    </location>
</feature>
<dbReference type="RefSeq" id="WP_263340722.1">
    <property type="nucleotide sequence ID" value="NZ_JAGSYH010000006.1"/>
</dbReference>
<feature type="transmembrane region" description="Helical" evidence="2">
    <location>
        <begin position="446"/>
        <end position="470"/>
    </location>
</feature>
<feature type="coiled-coil region" evidence="1">
    <location>
        <begin position="196"/>
        <end position="223"/>
    </location>
</feature>
<dbReference type="Proteomes" id="UP001596091">
    <property type="component" value="Unassembled WGS sequence"/>
</dbReference>
<dbReference type="PANTHER" id="PTHR32309:SF13">
    <property type="entry name" value="FERRIC ENTEROBACTIN TRANSPORT PROTEIN FEPE"/>
    <property type="match status" value="1"/>
</dbReference>
<keyword evidence="2" id="KW-0812">Transmembrane</keyword>
<evidence type="ECO:0000256" key="1">
    <source>
        <dbReference type="SAM" id="Coils"/>
    </source>
</evidence>